<protein>
    <submittedName>
        <fullName evidence="3">Glycosyltransferase family 4 protein</fullName>
    </submittedName>
</protein>
<organism evidence="3 4">
    <name type="scientific">Neoroseomonas soli</name>
    <dbReference type="NCBI Taxonomy" id="1081025"/>
    <lineage>
        <taxon>Bacteria</taxon>
        <taxon>Pseudomonadati</taxon>
        <taxon>Pseudomonadota</taxon>
        <taxon>Alphaproteobacteria</taxon>
        <taxon>Acetobacterales</taxon>
        <taxon>Acetobacteraceae</taxon>
        <taxon>Neoroseomonas</taxon>
    </lineage>
</organism>
<reference evidence="3" key="2">
    <citation type="journal article" date="2021" name="Syst. Appl. Microbiol.">
        <title>Roseomonas hellenica sp. nov., isolated from roots of wild-growing Alkanna tinctoria.</title>
        <authorList>
            <person name="Rat A."/>
            <person name="Naranjo H.D."/>
            <person name="Lebbe L."/>
            <person name="Cnockaert M."/>
            <person name="Krigas N."/>
            <person name="Grigoriadou K."/>
            <person name="Maloupa E."/>
            <person name="Willems A."/>
        </authorList>
    </citation>
    <scope>NUCLEOTIDE SEQUENCE</scope>
    <source>
        <strain evidence="3">LMG 31231</strain>
    </source>
</reference>
<feature type="non-terminal residue" evidence="3">
    <location>
        <position position="377"/>
    </location>
</feature>
<dbReference type="Pfam" id="PF13692">
    <property type="entry name" value="Glyco_trans_1_4"/>
    <property type="match status" value="1"/>
</dbReference>
<dbReference type="SUPFAM" id="SSF53756">
    <property type="entry name" value="UDP-Glycosyltransferase/glycogen phosphorylase"/>
    <property type="match status" value="1"/>
</dbReference>
<dbReference type="Proteomes" id="UP001138751">
    <property type="component" value="Unassembled WGS sequence"/>
</dbReference>
<reference evidence="3" key="1">
    <citation type="submission" date="2020-01" db="EMBL/GenBank/DDBJ databases">
        <authorList>
            <person name="Rat A."/>
        </authorList>
    </citation>
    <scope>NUCLEOTIDE SEQUENCE</scope>
    <source>
        <strain evidence="3">LMG 31231</strain>
    </source>
</reference>
<feature type="non-terminal residue" evidence="3">
    <location>
        <position position="1"/>
    </location>
</feature>
<keyword evidence="1" id="KW-0328">Glycosyltransferase</keyword>
<name>A0A9X9X546_9PROT</name>
<evidence type="ECO:0000256" key="2">
    <source>
        <dbReference type="ARBA" id="ARBA00022679"/>
    </source>
</evidence>
<proteinExistence type="predicted"/>
<dbReference type="Gene3D" id="3.40.50.2000">
    <property type="entry name" value="Glycogen Phosphorylase B"/>
    <property type="match status" value="3"/>
</dbReference>
<sequence>GRVPRAEAAGRVARSALRAWPLLPLAPRGDRRDIAFLTPVFGLGGVERVLGCLAAEMRRMGWRTHLLVTGAERAARPPLGAFDSLLLLPGFDAERHGGGPNAYAGAATSLLPEDSEEAEALLGLLAPMQAVLVTHAFAGHALAGRLRRLGVRTACALHIAERGAFGEPLGNPQSALAYEHGYDVMVAHSRRLAEWCAAVGMPEEKILHIANAPGYAADPQRVAAAVEARRGPRRGRPLRALFLGRLDRQKGPDRLAAIVAATAEAVEWRIVGAPVLDAPPALPVAAEPPVDDPAALDALYAWADAVVLPSRFEGVPLTVLEAQRMGCVPVATDVGAVAEAVAHGADGLLVPDGPDAAVCAGVAAALLRLAAEDGLRR</sequence>
<keyword evidence="4" id="KW-1185">Reference proteome</keyword>
<dbReference type="GO" id="GO:0016757">
    <property type="term" value="F:glycosyltransferase activity"/>
    <property type="evidence" value="ECO:0007669"/>
    <property type="project" value="UniProtKB-KW"/>
</dbReference>
<dbReference type="PANTHER" id="PTHR12526">
    <property type="entry name" value="GLYCOSYLTRANSFERASE"/>
    <property type="match status" value="1"/>
</dbReference>
<evidence type="ECO:0000313" key="4">
    <source>
        <dbReference type="Proteomes" id="UP001138751"/>
    </source>
</evidence>
<dbReference type="CDD" id="cd03801">
    <property type="entry name" value="GT4_PimA-like"/>
    <property type="match status" value="1"/>
</dbReference>
<evidence type="ECO:0000313" key="3">
    <source>
        <dbReference type="EMBL" id="MBR0674525.1"/>
    </source>
</evidence>
<keyword evidence="2" id="KW-0808">Transferase</keyword>
<evidence type="ECO:0000256" key="1">
    <source>
        <dbReference type="ARBA" id="ARBA00022676"/>
    </source>
</evidence>
<comment type="caution">
    <text evidence="3">The sequence shown here is derived from an EMBL/GenBank/DDBJ whole genome shotgun (WGS) entry which is preliminary data.</text>
</comment>
<dbReference type="EMBL" id="JAAEDM010000197">
    <property type="protein sequence ID" value="MBR0674525.1"/>
    <property type="molecule type" value="Genomic_DNA"/>
</dbReference>
<dbReference type="RefSeq" id="WP_211864924.1">
    <property type="nucleotide sequence ID" value="NZ_JAAEDM010000197.1"/>
</dbReference>
<dbReference type="AlphaFoldDB" id="A0A9X9X546"/>
<accession>A0A9X9X546</accession>
<gene>
    <name evidence="3" type="ORF">GXW76_25395</name>
</gene>
<dbReference type="PANTHER" id="PTHR12526:SF510">
    <property type="entry name" value="D-INOSITOL 3-PHOSPHATE GLYCOSYLTRANSFERASE"/>
    <property type="match status" value="1"/>
</dbReference>